<dbReference type="GO" id="GO:0016197">
    <property type="term" value="P:endosomal transport"/>
    <property type="evidence" value="ECO:0007669"/>
    <property type="project" value="InterPro"/>
</dbReference>
<feature type="region of interest" description="Disordered" evidence="1">
    <location>
        <begin position="951"/>
        <end position="1065"/>
    </location>
</feature>
<feature type="compositionally biased region" description="Basic and acidic residues" evidence="1">
    <location>
        <begin position="2099"/>
        <end position="2108"/>
    </location>
</feature>
<feature type="region of interest" description="Disordered" evidence="1">
    <location>
        <begin position="2133"/>
        <end position="2152"/>
    </location>
</feature>
<proteinExistence type="predicted"/>
<dbReference type="InterPro" id="IPR016024">
    <property type="entry name" value="ARM-type_fold"/>
</dbReference>
<evidence type="ECO:0000313" key="3">
    <source>
        <dbReference type="EMBL" id="CEL72414.1"/>
    </source>
</evidence>
<dbReference type="PANTHER" id="PTHR34033:SF1">
    <property type="entry name" value="AP-5 COMPLEX SUBUNIT BETA-1"/>
    <property type="match status" value="1"/>
</dbReference>
<gene>
    <name evidence="3" type="ORF">BN1205_011600</name>
</gene>
<feature type="compositionally biased region" description="Low complexity" evidence="1">
    <location>
        <begin position="2405"/>
        <end position="2417"/>
    </location>
</feature>
<feature type="region of interest" description="Disordered" evidence="1">
    <location>
        <begin position="1"/>
        <end position="88"/>
    </location>
</feature>
<feature type="compositionally biased region" description="Low complexity" evidence="1">
    <location>
        <begin position="210"/>
        <end position="227"/>
    </location>
</feature>
<dbReference type="EMBL" id="LN714493">
    <property type="protein sequence ID" value="CEL72414.1"/>
    <property type="molecule type" value="Genomic_DNA"/>
</dbReference>
<feature type="compositionally biased region" description="Basic and acidic residues" evidence="1">
    <location>
        <begin position="972"/>
        <end position="989"/>
    </location>
</feature>
<feature type="compositionally biased region" description="Polar residues" evidence="1">
    <location>
        <begin position="1022"/>
        <end position="1034"/>
    </location>
</feature>
<feature type="compositionally biased region" description="Polar residues" evidence="1">
    <location>
        <begin position="2473"/>
        <end position="2495"/>
    </location>
</feature>
<feature type="compositionally biased region" description="Basic and acidic residues" evidence="1">
    <location>
        <begin position="637"/>
        <end position="650"/>
    </location>
</feature>
<dbReference type="InterPro" id="IPR048981">
    <property type="entry name" value="AP5B1_C"/>
</dbReference>
<dbReference type="InterPro" id="IPR038741">
    <property type="entry name" value="AP5B1"/>
</dbReference>
<feature type="compositionally biased region" description="Basic and acidic residues" evidence="1">
    <location>
        <begin position="997"/>
        <end position="1006"/>
    </location>
</feature>
<feature type="compositionally biased region" description="Polar residues" evidence="1">
    <location>
        <begin position="146"/>
        <end position="160"/>
    </location>
</feature>
<accession>A0A0F7UR28</accession>
<name>A0A0F7UR28_TOXGV</name>
<feature type="compositionally biased region" description="Basic and acidic residues" evidence="1">
    <location>
        <begin position="2073"/>
        <end position="2091"/>
    </location>
</feature>
<feature type="region of interest" description="Disordered" evidence="1">
    <location>
        <begin position="2472"/>
        <end position="2495"/>
    </location>
</feature>
<feature type="region of interest" description="Disordered" evidence="1">
    <location>
        <begin position="2018"/>
        <end position="2127"/>
    </location>
</feature>
<organism evidence="3">
    <name type="scientific">Toxoplasma gondii (strain ATCC 50861 / VEG)</name>
    <dbReference type="NCBI Taxonomy" id="432359"/>
    <lineage>
        <taxon>Eukaryota</taxon>
        <taxon>Sar</taxon>
        <taxon>Alveolata</taxon>
        <taxon>Apicomplexa</taxon>
        <taxon>Conoidasida</taxon>
        <taxon>Coccidia</taxon>
        <taxon>Eucoccidiorida</taxon>
        <taxon>Eimeriorina</taxon>
        <taxon>Sarcocystidae</taxon>
        <taxon>Toxoplasma</taxon>
    </lineage>
</organism>
<feature type="region of interest" description="Disordered" evidence="1">
    <location>
        <begin position="1374"/>
        <end position="1402"/>
    </location>
</feature>
<reference evidence="3" key="1">
    <citation type="journal article" date="2015" name="PLoS ONE">
        <title>Comprehensive Evaluation of Toxoplasma gondii VEG and Neospora caninum LIV Genomes with Tachyzoite Stage Transcriptome and Proteome Defines Novel Transcript Features.</title>
        <authorList>
            <person name="Ramaprasad A."/>
            <person name="Mourier T."/>
            <person name="Naeem R."/>
            <person name="Malas T.B."/>
            <person name="Moussa E."/>
            <person name="Panigrahi A."/>
            <person name="Vermont S.J."/>
            <person name="Otto T.D."/>
            <person name="Wastling J."/>
            <person name="Pain A."/>
        </authorList>
    </citation>
    <scope>NUCLEOTIDE SEQUENCE</scope>
    <source>
        <strain evidence="3">VEG</strain>
    </source>
</reference>
<feature type="region of interest" description="Disordered" evidence="1">
    <location>
        <begin position="1821"/>
        <end position="1853"/>
    </location>
</feature>
<feature type="region of interest" description="Disordered" evidence="1">
    <location>
        <begin position="299"/>
        <end position="433"/>
    </location>
</feature>
<dbReference type="PANTHER" id="PTHR34033">
    <property type="entry name" value="AP-5 COMPLEX SUBUNIT BETA-1"/>
    <property type="match status" value="1"/>
</dbReference>
<sequence length="2571" mass="280055">MRQPASASSAGNCPVSHSRHTNMPPAGGSESPRGESALSRGLGWPQSREPVHQMPQQSRLSRFTAASGRMSRMHPAQYPPHGSSRLPGEAEVYLHGEVGECSEAWQEPCSHYHSLQLHPSPFVSPEPGSVQDRSAVPHPGTRDPYDQQSCPSAAECSSSRDPLLGPSQKNSFSSGFSPSPKVQPVPPDSARTRFLSPTAWGSPQRPPSAAPASAPCQDSGPSLGGASASSPLLSRLLLSILTSPSDTTRVAALLHLEAHAVELLPDTRRLHMTLTVLDVVLCNAVPIAVVALGPHISEPSMARVPRQPRDYPAGPPFSTFPDVLHGGKAHAEVSKQTGASGTAAPTYNGPHGQPLSSGNTEGQRLSRTPGDSEKSFAPQAKERRDPSDTVFGADADHSLQKLPGASQAAAPSRGGPAGGRRSSRSSGRGSVSFQDACDDVELQNNVPPAFFASPTGPAAGSHTQVGAAGLSLEADARTAFACAPGGRASVDARHLGKRLDVSPTDELSSVVQIDLITDSHFFSEGAPGDSLVETQEPVGDDAEPVRHVTLEAEARLAARSRASVFSARRTGAADLSAEREAWRRGLSSESENRDAEDGEDSEGRGCEAPASALRVRGPVAKTGRPAATRMTSPVRSSHGDNGRFSTEETRHHRHLSPSCYPLGPATGDSATRGGQLETQTDSLSRQKDMRRNGVHTPQPVAEPHASTSSGARQRERLLRSFENVTPPVSSLRGAGDSRAKGPSQWPRKQTNEGAERQRESLPAFCPRPSVVVGQPFTAVARLVCMQVYTSVCVCLDLVLICPEWVERLVGLLHSILRRTSVHEDAVFRSYACDCLQELERNCPGLLSTFLGPDWFAGPGLVSTLSTATLDGLACQKKANASLFSTSQAAESRAPFYLLDLLQTERQHVAEAYAGLLVTAARHTTEMLVQETIEGLLETRRDAGCSTAAEAPNALQAPHAANVAHASRPTDMCTRERSPGGLRMSDRETDSEFPSSGRGREGNREVSHANLSPSLAEAHLRMQQHSSRYSPTSLRDQLWEPRPALARSERQRASNSRDRTRRRDASFRVDHSDPCFRIPPVGVSLVPLLPLEFPSSLGTRPSTFSVSEESEVLSLSAGPQRAFSATIHNPRDACLSAASSNAFGSPGHAFSSRLSGHDAVLCGRSSSSHHCSFGTPFDFPPPRLPRRFVTSLLRALAVVLDGFWWFGEWMQLHVVRNLVFFSRLLGLPPAVTVDPLLPLLYSDRPPLVHAFLRLVAEYPHTVNNVVVQLVHQKVKDLATNSSLKLHFRVLALRWLVALFDLPLLAPLFFRSPPAFLYPSAGDSTEVKEQLLQLLLIYYHRRGRYLSRALQSASAPLVSAEQSERFLPLSTQALLPPSSPASLPQTSCASRLSSGQPDSRVDGSEADRFEDVFPSSNPLFCLPSSRTRLALSRLDSNYKPDTPHSSAGGFEFCGPPVTAHWPPQGASRSGCTYTPGVEAAVFVVGLPENLLDVCEVLQEFRYSTGPVGAHAVVYRFLLRLLQFPGQPLREKVHAFICEQLRSQPAMLMTSTLALLHHLSNCRSAPVSPPPQELLDFSGSECWWRRAVESHAAVAYSLLLSLGDFVKRLEPPSHIPQFFPLLLRLAIEPVVQPHIVLRALHRLVDVSAKAPRTAPADDRHQWEVGMKILAICRQVLITHSQAALYEGLSRLLLELAEATPCIDLRDNAILLLKVFAHASQRPLKSLLTRGDHQLLPLMRRHLTCVFPCTYRVEGPLPFLTLEKSRRERREMCGLSDHQAAFFLSTAFSSAGEEDPMADVFACFHKTRGTPSWHVLEGFASSFSSEERMSNPGGRRGSSLSRETAEMQSTGGGAEVGGEDQLTAYERLCFSAFEKFYASCYESDDKTIALLNTMHAHSAHHTQGRMWRRAASAAADAFPQLGRNAICASSPLIVPPASTCKDGLSSSPHPRADMSLLSPSKAPPSACPSSHTHLCPSPSLSTFPGATLMAVNRYRAFVAGTPFFIRIPFCLRFKAKRNFSRVPPVRPSDLSASPASPKETLRSENASVGTSSKHDAPRGAAVRARNDQRANRGVRGSRGEVYLHPEDGGLLDERAASSAHRNCARDSKRAAEGSDISSRHVPPPVEGRRADRKGFLDDEEGKLTPGAGPCVHGKQTRHTTLDSVGDLPLLTELYGIELIFSHAEDYAPMRSVRLPFLQDGSLLSHAGGSEGPWGLEEEDESDADEENGHVFPFMYKLVLKLQPQQPVPASVAVDVRFNDATGSLFFGQLETFSVSFQDLFLPVCAPSSFWAPLFQHLWADSSLHRSVKILEFDRSTVQDMIDMTLRPFLVEEPFSDDSEDFDFEQDEYFIKPDFQAATRDCSQTRNLSRRHNGSHRRCISRQKKLHKIAKLTSPRPHRGIEGRRQRVPAAHSSSEASQSSDVDSDSNPRCGSNRSDMRYSATSTDSDENCMVEEIYPQEASDISSDSSFFVDEYFSQPDSSEGSDCQSGKSSQNGSRLRSSLDPNHLVFRVIIFMPPRYHLLLKFSVSRITTVVRVATDRYQLLGYMDNFFEASSRLVEAKSRRTGVSNCRQVNA</sequence>
<dbReference type="Pfam" id="PF21590">
    <property type="entry name" value="AP5B1_C"/>
    <property type="match status" value="1"/>
</dbReference>
<feature type="compositionally biased region" description="Polar residues" evidence="1">
    <location>
        <begin position="1"/>
        <end position="11"/>
    </location>
</feature>
<evidence type="ECO:0000259" key="2">
    <source>
        <dbReference type="Pfam" id="PF21590"/>
    </source>
</evidence>
<feature type="compositionally biased region" description="Polar residues" evidence="1">
    <location>
        <begin position="354"/>
        <end position="366"/>
    </location>
</feature>
<feature type="compositionally biased region" description="Low complexity" evidence="1">
    <location>
        <begin position="1374"/>
        <end position="1385"/>
    </location>
</feature>
<protein>
    <recommendedName>
        <fullName evidence="2">AP5B1 C-terminal domain-containing protein</fullName>
    </recommendedName>
</protein>
<feature type="compositionally biased region" description="Polar residues" evidence="1">
    <location>
        <begin position="1386"/>
        <end position="1395"/>
    </location>
</feature>
<feature type="domain" description="AP5B1 C-terminal" evidence="2">
    <location>
        <begin position="2504"/>
        <end position="2547"/>
    </location>
</feature>
<feature type="compositionally biased region" description="Polar residues" evidence="1">
    <location>
        <begin position="167"/>
        <end position="177"/>
    </location>
</feature>
<feature type="compositionally biased region" description="Basic and acidic residues" evidence="1">
    <location>
        <begin position="370"/>
        <end position="387"/>
    </location>
</feature>
<feature type="compositionally biased region" description="Low complexity" evidence="1">
    <location>
        <begin position="403"/>
        <end position="414"/>
    </location>
</feature>
<feature type="compositionally biased region" description="Polar residues" evidence="1">
    <location>
        <begin position="1834"/>
        <end position="1845"/>
    </location>
</feature>
<feature type="compositionally biased region" description="Basic and acidic residues" evidence="1">
    <location>
        <begin position="749"/>
        <end position="759"/>
    </location>
</feature>
<evidence type="ECO:0000256" key="1">
    <source>
        <dbReference type="SAM" id="MobiDB-lite"/>
    </source>
</evidence>
<dbReference type="GO" id="GO:0030119">
    <property type="term" value="C:AP-type membrane coat adaptor complex"/>
    <property type="evidence" value="ECO:0007669"/>
    <property type="project" value="TreeGrafter"/>
</dbReference>
<feature type="compositionally biased region" description="Basic and acidic residues" evidence="1">
    <location>
        <begin position="590"/>
        <end position="605"/>
    </location>
</feature>
<dbReference type="SUPFAM" id="SSF48371">
    <property type="entry name" value="ARM repeat"/>
    <property type="match status" value="1"/>
</dbReference>
<feature type="compositionally biased region" description="Polar residues" evidence="1">
    <location>
        <begin position="334"/>
        <end position="345"/>
    </location>
</feature>
<feature type="region of interest" description="Disordered" evidence="1">
    <location>
        <begin position="2385"/>
        <end position="2442"/>
    </location>
</feature>
<feature type="region of interest" description="Disordered" evidence="1">
    <location>
        <begin position="115"/>
        <end position="227"/>
    </location>
</feature>
<feature type="region of interest" description="Disordered" evidence="1">
    <location>
        <begin position="561"/>
        <end position="759"/>
    </location>
</feature>
<feature type="compositionally biased region" description="Basic and acidic residues" evidence="1">
    <location>
        <begin position="1046"/>
        <end position="1065"/>
    </location>
</feature>
<feature type="compositionally biased region" description="Polar residues" evidence="1">
    <location>
        <begin position="2423"/>
        <end position="2440"/>
    </location>
</feature>
<feature type="region of interest" description="Disordered" evidence="1">
    <location>
        <begin position="1936"/>
        <end position="1966"/>
    </location>
</feature>